<reference evidence="2 3" key="1">
    <citation type="submission" date="2018-03" db="EMBL/GenBank/DDBJ databases">
        <title>Whole genome sequencing of Histamine producing bacteria.</title>
        <authorList>
            <person name="Butler K."/>
        </authorList>
    </citation>
    <scope>NUCLEOTIDE SEQUENCE [LARGE SCALE GENOMIC DNA]</scope>
    <source>
        <strain evidence="2 3">DSM 16190</strain>
    </source>
</reference>
<evidence type="ECO:0000259" key="1">
    <source>
        <dbReference type="Pfam" id="PF18857"/>
    </source>
</evidence>
<evidence type="ECO:0000313" key="2">
    <source>
        <dbReference type="EMBL" id="PSW05462.1"/>
    </source>
</evidence>
<dbReference type="InterPro" id="IPR040561">
    <property type="entry name" value="LPD38"/>
</dbReference>
<sequence length="288" mass="31154">MFANASIQGSANFARTMYGLNGDGKLKWQNLNNGQKIALGAIIGSFAFAAMNRAGEDDDGVNWYDKVPNYVKERNFVIMKSFLGGEQDGSYWKIPMPYGYNLFSVIGTSMEAVVSGSKTTASGAGDIVTAALGSFSPIGMQESDTASGFILKNALPTILKPFAEVGLNENFMGGQVYRENLPFGTPRPDSELGRRGTAEQYKKFAQWLNEKTGGSAYRSGGIDINPDVMKYVVNYLGGGALRFGIDKAPEIGSALMGNDVEDRNIAFWSRIEINSTTIIKVSLACYLC</sequence>
<dbReference type="OrthoDB" id="343736at2"/>
<evidence type="ECO:0000313" key="3">
    <source>
        <dbReference type="Proteomes" id="UP000240904"/>
    </source>
</evidence>
<gene>
    <name evidence="2" type="ORF">C9I89_09440</name>
</gene>
<dbReference type="Proteomes" id="UP000240904">
    <property type="component" value="Unassembled WGS sequence"/>
</dbReference>
<dbReference type="EMBL" id="PYMC01000005">
    <property type="protein sequence ID" value="PSW05462.1"/>
    <property type="molecule type" value="Genomic_DNA"/>
</dbReference>
<dbReference type="RefSeq" id="WP_107283102.1">
    <property type="nucleotide sequence ID" value="NZ_PYMC01000005.1"/>
</dbReference>
<dbReference type="AlphaFoldDB" id="A0A2T3MZT8"/>
<organism evidence="2 3">
    <name type="scientific">Photobacterium lipolyticum</name>
    <dbReference type="NCBI Taxonomy" id="266810"/>
    <lineage>
        <taxon>Bacteria</taxon>
        <taxon>Pseudomonadati</taxon>
        <taxon>Pseudomonadota</taxon>
        <taxon>Gammaproteobacteria</taxon>
        <taxon>Vibrionales</taxon>
        <taxon>Vibrionaceae</taxon>
        <taxon>Photobacterium</taxon>
    </lineage>
</organism>
<keyword evidence="3" id="KW-1185">Reference proteome</keyword>
<protein>
    <recommendedName>
        <fullName evidence="1">Large polyvalent protein associated domain-containing protein</fullName>
    </recommendedName>
</protein>
<comment type="caution">
    <text evidence="2">The sequence shown here is derived from an EMBL/GenBank/DDBJ whole genome shotgun (WGS) entry which is preliminary data.</text>
</comment>
<feature type="domain" description="Large polyvalent protein associated" evidence="1">
    <location>
        <begin position="62"/>
        <end position="267"/>
    </location>
</feature>
<proteinExistence type="predicted"/>
<accession>A0A2T3MZT8</accession>
<dbReference type="Pfam" id="PF18857">
    <property type="entry name" value="LPD38"/>
    <property type="match status" value="1"/>
</dbReference>
<name>A0A2T3MZT8_9GAMM</name>